<dbReference type="OMA" id="MRARHAF"/>
<keyword evidence="4" id="KW-1185">Reference proteome</keyword>
<organism evidence="3 4">
    <name type="scientific">Trypanosoma rangeli</name>
    <dbReference type="NCBI Taxonomy" id="5698"/>
    <lineage>
        <taxon>Eukaryota</taxon>
        <taxon>Discoba</taxon>
        <taxon>Euglenozoa</taxon>
        <taxon>Kinetoplastea</taxon>
        <taxon>Metakinetoplastina</taxon>
        <taxon>Trypanosomatida</taxon>
        <taxon>Trypanosomatidae</taxon>
        <taxon>Trypanosoma</taxon>
        <taxon>Herpetosoma</taxon>
    </lineage>
</organism>
<dbReference type="GO" id="GO:0006631">
    <property type="term" value="P:fatty acid metabolic process"/>
    <property type="evidence" value="ECO:0007669"/>
    <property type="project" value="TreeGrafter"/>
</dbReference>
<dbReference type="InterPro" id="IPR035984">
    <property type="entry name" value="Acyl-CoA-binding_sf"/>
</dbReference>
<evidence type="ECO:0000259" key="2">
    <source>
        <dbReference type="PROSITE" id="PS51228"/>
    </source>
</evidence>
<accession>A0A422P468</accession>
<proteinExistence type="predicted"/>
<dbReference type="GO" id="GO:0005737">
    <property type="term" value="C:cytoplasm"/>
    <property type="evidence" value="ECO:0007669"/>
    <property type="project" value="TreeGrafter"/>
</dbReference>
<dbReference type="AlphaFoldDB" id="A0A422P468"/>
<dbReference type="EMBL" id="MKGL01000004">
    <property type="protein sequence ID" value="RNF12520.1"/>
    <property type="molecule type" value="Genomic_DNA"/>
</dbReference>
<evidence type="ECO:0000313" key="3">
    <source>
        <dbReference type="EMBL" id="RNF12520.1"/>
    </source>
</evidence>
<dbReference type="GO" id="GO:0000062">
    <property type="term" value="F:fatty-acyl-CoA binding"/>
    <property type="evidence" value="ECO:0007669"/>
    <property type="project" value="InterPro"/>
</dbReference>
<dbReference type="OrthoDB" id="346910at2759"/>
<evidence type="ECO:0000313" key="4">
    <source>
        <dbReference type="Proteomes" id="UP000283634"/>
    </source>
</evidence>
<dbReference type="RefSeq" id="XP_029242800.1">
    <property type="nucleotide sequence ID" value="XM_029377320.1"/>
</dbReference>
<feature type="domain" description="ACB" evidence="2">
    <location>
        <begin position="1"/>
        <end position="96"/>
    </location>
</feature>
<dbReference type="PANTHER" id="PTHR23310">
    <property type="entry name" value="ACYL-COA-BINDING PROTEIN, ACBP"/>
    <property type="match status" value="1"/>
</dbReference>
<dbReference type="InterPro" id="IPR000582">
    <property type="entry name" value="Acyl-CoA-binding_protein"/>
</dbReference>
<dbReference type="PANTHER" id="PTHR23310:SF77">
    <property type="entry name" value="LD25952P"/>
    <property type="match status" value="1"/>
</dbReference>
<gene>
    <name evidence="3" type="ORF">TraAM80_00236</name>
</gene>
<dbReference type="PROSITE" id="PS51228">
    <property type="entry name" value="ACB_2"/>
    <property type="match status" value="1"/>
</dbReference>
<dbReference type="GeneID" id="40324169"/>
<evidence type="ECO:0000256" key="1">
    <source>
        <dbReference type="ARBA" id="ARBA00023121"/>
    </source>
</evidence>
<dbReference type="Proteomes" id="UP000283634">
    <property type="component" value="Unassembled WGS sequence"/>
</dbReference>
<protein>
    <recommendedName>
        <fullName evidence="2">ACB domain-containing protein</fullName>
    </recommendedName>
</protein>
<reference evidence="3 4" key="1">
    <citation type="journal article" date="2018" name="BMC Genomics">
        <title>Genomic comparison of Trypanosoma conorhini and Trypanosoma rangeli to Trypanosoma cruzi strains of high and low virulence.</title>
        <authorList>
            <person name="Bradwell K.R."/>
            <person name="Koparde V.N."/>
            <person name="Matveyev A.V."/>
            <person name="Serrano M.G."/>
            <person name="Alves J.M."/>
            <person name="Parikh H."/>
            <person name="Huang B."/>
            <person name="Lee V."/>
            <person name="Espinosa-Alvarez O."/>
            <person name="Ortiz P.A."/>
            <person name="Costa-Martins A.G."/>
            <person name="Teixeira M.M."/>
            <person name="Buck G.A."/>
        </authorList>
    </citation>
    <scope>NUCLEOTIDE SEQUENCE [LARGE SCALE GENOMIC DNA]</scope>
    <source>
        <strain evidence="3 4">AM80</strain>
    </source>
</reference>
<dbReference type="Gene3D" id="1.20.80.10">
    <property type="match status" value="1"/>
</dbReference>
<keyword evidence="1" id="KW-0446">Lipid-binding</keyword>
<sequence>MDYAFPEKYIKVSQFFDHEFGDIEVSTQLDDKEKLVFYALRQQAEHGPCTGGAPSIWWTRERLKYAAWKQLGDMSKYEAMVNFVKILEERLGGSVNWVEKCGTLEHSTDAGIKSVTTLHGGDKTHASVVDTWDDDLRAYSEPTEQNVHYLASQVMQLRRELHHLRLSNAEQSTCNSVALCLAQPPIKAVANNKVNSRQVVLLPPEPHTAKRNTSPPALHCSPTRMTEAALKSSRLTSPTTRKREMGWAEWLGLN</sequence>
<comment type="caution">
    <text evidence="3">The sequence shown here is derived from an EMBL/GenBank/DDBJ whole genome shotgun (WGS) entry which is preliminary data.</text>
</comment>
<name>A0A422P468_TRYRA</name>
<dbReference type="Pfam" id="PF00887">
    <property type="entry name" value="ACBP"/>
    <property type="match status" value="1"/>
</dbReference>
<dbReference type="InterPro" id="IPR014352">
    <property type="entry name" value="FERM/acyl-CoA-bd_prot_sf"/>
</dbReference>
<dbReference type="SUPFAM" id="SSF47027">
    <property type="entry name" value="Acyl-CoA binding protein"/>
    <property type="match status" value="1"/>
</dbReference>